<sequence length="84" mass="9649">MSNMFAKKPNIEEMIMEIVEKQMSVNRERITHETAFINDLGADSLDLAELHMEIEVAFDLEISNEDAEMILTFGDAVDYINEHT</sequence>
<evidence type="ECO:0000256" key="1">
    <source>
        <dbReference type="ARBA" id="ARBA00022450"/>
    </source>
</evidence>
<dbReference type="PANTHER" id="PTHR20863">
    <property type="entry name" value="ACYL CARRIER PROTEIN"/>
    <property type="match status" value="1"/>
</dbReference>
<proteinExistence type="inferred from homology"/>
<dbReference type="Proteomes" id="UP000218542">
    <property type="component" value="Unassembled WGS sequence"/>
</dbReference>
<evidence type="ECO:0000256" key="2">
    <source>
        <dbReference type="ARBA" id="ARBA00022553"/>
    </source>
</evidence>
<dbReference type="NCBIfam" id="NF002148">
    <property type="entry name" value="PRK00982.1-2"/>
    <property type="match status" value="1"/>
</dbReference>
<keyword evidence="3" id="KW-0444">Lipid biosynthesis</keyword>
<dbReference type="UniPathway" id="UPA00094"/>
<keyword evidence="3" id="KW-0963">Cytoplasm</keyword>
<dbReference type="NCBIfam" id="TIGR00517">
    <property type="entry name" value="acyl_carrier"/>
    <property type="match status" value="1"/>
</dbReference>
<evidence type="ECO:0000256" key="5">
    <source>
        <dbReference type="RuleBase" id="RU003545"/>
    </source>
</evidence>
<dbReference type="PANTHER" id="PTHR20863:SF76">
    <property type="entry name" value="CARRIER DOMAIN-CONTAINING PROTEIN"/>
    <property type="match status" value="1"/>
</dbReference>
<keyword evidence="2 3" id="KW-0597">Phosphoprotein</keyword>
<comment type="PTM">
    <text evidence="5">4'-phosphopantetheine is transferred from CoA to a specific serine of apo-ACP by acpS.</text>
</comment>
<dbReference type="InterPro" id="IPR036736">
    <property type="entry name" value="ACP-like_sf"/>
</dbReference>
<evidence type="ECO:0000313" key="7">
    <source>
        <dbReference type="EMBL" id="GAX61528.1"/>
    </source>
</evidence>
<dbReference type="SUPFAM" id="SSF47336">
    <property type="entry name" value="ACP-like"/>
    <property type="match status" value="1"/>
</dbReference>
<comment type="PTM">
    <text evidence="3">4'-phosphopantetheine is transferred from CoA to a specific serine of apo-ACP by AcpS. This modification is essential for activity because fatty acids are bound in thioester linkage to the sulfhydryl of the prosthetic group.</text>
</comment>
<evidence type="ECO:0000259" key="6">
    <source>
        <dbReference type="PROSITE" id="PS50075"/>
    </source>
</evidence>
<reference evidence="7 8" key="1">
    <citation type="journal article" date="2017" name="Environ. Microbiol. Rep.">
        <title>Genetic diversity of marine anaerobic ammonium-oxidizing bacteria as revealed by genomic and proteomic analyses of 'Candidatus Scalindua japonica'.</title>
        <authorList>
            <person name="Oshiki M."/>
            <person name="Mizuto K."/>
            <person name="Kimura Z."/>
            <person name="Kindaichi T."/>
            <person name="Satoh H."/>
            <person name="Okabe S."/>
        </authorList>
    </citation>
    <scope>NUCLEOTIDE SEQUENCE [LARGE SCALE GENOMIC DNA]</scope>
    <source>
        <strain evidence="8">husup-a2</strain>
    </source>
</reference>
<comment type="pathway">
    <text evidence="3 5">Lipid metabolism; fatty acid biosynthesis.</text>
</comment>
<dbReference type="EMBL" id="BAOS01000024">
    <property type="protein sequence ID" value="GAX61528.1"/>
    <property type="molecule type" value="Genomic_DNA"/>
</dbReference>
<keyword evidence="3" id="KW-0443">Lipid metabolism</keyword>
<dbReference type="GO" id="GO:0009245">
    <property type="term" value="P:lipid A biosynthetic process"/>
    <property type="evidence" value="ECO:0007669"/>
    <property type="project" value="TreeGrafter"/>
</dbReference>
<keyword evidence="3" id="KW-0275">Fatty acid biosynthesis</keyword>
<dbReference type="Gene3D" id="1.10.1200.10">
    <property type="entry name" value="ACP-like"/>
    <property type="match status" value="1"/>
</dbReference>
<comment type="similarity">
    <text evidence="3">Belongs to the acyl carrier protein (ACP) family.</text>
</comment>
<comment type="caution">
    <text evidence="7">The sequence shown here is derived from an EMBL/GenBank/DDBJ whole genome shotgun (WGS) entry which is preliminary data.</text>
</comment>
<dbReference type="GO" id="GO:0000035">
    <property type="term" value="F:acyl binding"/>
    <property type="evidence" value="ECO:0007669"/>
    <property type="project" value="TreeGrafter"/>
</dbReference>
<comment type="function">
    <text evidence="3 5">Carrier of the growing fatty acid chain in fatty acid biosynthesis.</text>
</comment>
<organism evidence="7 8">
    <name type="scientific">Candidatus Scalindua japonica</name>
    <dbReference type="NCBI Taxonomy" id="1284222"/>
    <lineage>
        <taxon>Bacteria</taxon>
        <taxon>Pseudomonadati</taxon>
        <taxon>Planctomycetota</taxon>
        <taxon>Candidatus Brocadiia</taxon>
        <taxon>Candidatus Brocadiales</taxon>
        <taxon>Candidatus Scalinduaceae</taxon>
        <taxon>Candidatus Scalindua</taxon>
    </lineage>
</organism>
<gene>
    <name evidence="3" type="primary">acpP</name>
    <name evidence="7" type="ORF">SCALIN_C24_0027</name>
</gene>
<evidence type="ECO:0000313" key="8">
    <source>
        <dbReference type="Proteomes" id="UP000218542"/>
    </source>
</evidence>
<evidence type="ECO:0000256" key="4">
    <source>
        <dbReference type="NCBIfam" id="TIGR00517"/>
    </source>
</evidence>
<dbReference type="InterPro" id="IPR003231">
    <property type="entry name" value="ACP"/>
</dbReference>
<keyword evidence="1 3" id="KW-0596">Phosphopantetheine</keyword>
<dbReference type="AlphaFoldDB" id="A0A286U081"/>
<dbReference type="NCBIfam" id="NF002150">
    <property type="entry name" value="PRK00982.1-4"/>
    <property type="match status" value="1"/>
</dbReference>
<name>A0A286U081_9BACT</name>
<dbReference type="GO" id="GO:0005829">
    <property type="term" value="C:cytosol"/>
    <property type="evidence" value="ECO:0007669"/>
    <property type="project" value="TreeGrafter"/>
</dbReference>
<dbReference type="GO" id="GO:0000036">
    <property type="term" value="F:acyl carrier activity"/>
    <property type="evidence" value="ECO:0007669"/>
    <property type="project" value="UniProtKB-UniRule"/>
</dbReference>
<dbReference type="Pfam" id="PF00550">
    <property type="entry name" value="PP-binding"/>
    <property type="match status" value="1"/>
</dbReference>
<keyword evidence="3" id="KW-0276">Fatty acid metabolism</keyword>
<protein>
    <recommendedName>
        <fullName evidence="3 4">Acyl carrier protein</fullName>
        <shortName evidence="3">ACP</shortName>
    </recommendedName>
</protein>
<accession>A0A286U081</accession>
<dbReference type="InterPro" id="IPR009081">
    <property type="entry name" value="PP-bd_ACP"/>
</dbReference>
<dbReference type="PROSITE" id="PS50075">
    <property type="entry name" value="CARRIER"/>
    <property type="match status" value="1"/>
</dbReference>
<feature type="domain" description="Carrier" evidence="6">
    <location>
        <begin position="9"/>
        <end position="84"/>
    </location>
</feature>
<evidence type="ECO:0000256" key="3">
    <source>
        <dbReference type="HAMAP-Rule" id="MF_01217"/>
    </source>
</evidence>
<comment type="subcellular location">
    <subcellularLocation>
        <location evidence="3">Cytoplasm</location>
    </subcellularLocation>
</comment>
<dbReference type="GO" id="GO:0016020">
    <property type="term" value="C:membrane"/>
    <property type="evidence" value="ECO:0007669"/>
    <property type="project" value="GOC"/>
</dbReference>
<keyword evidence="8" id="KW-1185">Reference proteome</keyword>
<dbReference type="HAMAP" id="MF_01217">
    <property type="entry name" value="Acyl_carrier"/>
    <property type="match status" value="1"/>
</dbReference>
<feature type="modified residue" description="O-(pantetheine 4'-phosphoryl)serine" evidence="3">
    <location>
        <position position="44"/>
    </location>
</feature>